<dbReference type="EMBL" id="MBER01000168">
    <property type="protein sequence ID" value="OMC34696.1"/>
    <property type="molecule type" value="Genomic_DNA"/>
</dbReference>
<gene>
    <name evidence="1" type="ORF">A5742_13475</name>
</gene>
<accession>A0ABD6QET1</accession>
<organism evidence="1 2">
    <name type="scientific">Mycolicibacterium fortuitum</name>
    <name type="common">Mycobacterium fortuitum</name>
    <dbReference type="NCBI Taxonomy" id="1766"/>
    <lineage>
        <taxon>Bacteria</taxon>
        <taxon>Bacillati</taxon>
        <taxon>Actinomycetota</taxon>
        <taxon>Actinomycetes</taxon>
        <taxon>Mycobacteriales</taxon>
        <taxon>Mycobacteriaceae</taxon>
        <taxon>Mycolicibacterium</taxon>
    </lineage>
</organism>
<name>A0ABD6QET1_MYCFO</name>
<sequence length="67" mass="7592">MPDLMWGEWFIPMQIGGRNGTDHSTVLQQLERKGLIESRQRANGSARPLRGSKTYRLTEAGRALHLT</sequence>
<dbReference type="Proteomes" id="UP000187001">
    <property type="component" value="Unassembled WGS sequence"/>
</dbReference>
<dbReference type="InterPro" id="IPR036388">
    <property type="entry name" value="WH-like_DNA-bd_sf"/>
</dbReference>
<evidence type="ECO:0000313" key="2">
    <source>
        <dbReference type="Proteomes" id="UP000187001"/>
    </source>
</evidence>
<dbReference type="RefSeq" id="WP_076207817.1">
    <property type="nucleotide sequence ID" value="NZ_MBER01000168.1"/>
</dbReference>
<reference evidence="1 2" key="1">
    <citation type="submission" date="2016-07" db="EMBL/GenBank/DDBJ databases">
        <authorList>
            <person name="Sutton G."/>
            <person name="Brinkac L."/>
            <person name="Sanka R."/>
            <person name="Adams M."/>
            <person name="Lau E."/>
            <person name="Kumar A."/>
            <person name="Macaden R."/>
        </authorList>
    </citation>
    <scope>NUCLEOTIDE SEQUENCE [LARGE SCALE GENOMIC DNA]</scope>
    <source>
        <strain evidence="1 2">GA-0871</strain>
    </source>
</reference>
<evidence type="ECO:0008006" key="3">
    <source>
        <dbReference type="Google" id="ProtNLM"/>
    </source>
</evidence>
<dbReference type="SUPFAM" id="SSF46785">
    <property type="entry name" value="Winged helix' DNA-binding domain"/>
    <property type="match status" value="1"/>
</dbReference>
<protein>
    <recommendedName>
        <fullName evidence="3">PadR family transcriptional regulator</fullName>
    </recommendedName>
</protein>
<dbReference type="AlphaFoldDB" id="A0ABD6QET1"/>
<comment type="caution">
    <text evidence="1">The sequence shown here is derived from an EMBL/GenBank/DDBJ whole genome shotgun (WGS) entry which is preliminary data.</text>
</comment>
<dbReference type="Gene3D" id="1.10.10.10">
    <property type="entry name" value="Winged helix-like DNA-binding domain superfamily/Winged helix DNA-binding domain"/>
    <property type="match status" value="1"/>
</dbReference>
<dbReference type="InterPro" id="IPR036390">
    <property type="entry name" value="WH_DNA-bd_sf"/>
</dbReference>
<proteinExistence type="predicted"/>
<evidence type="ECO:0000313" key="1">
    <source>
        <dbReference type="EMBL" id="OMC34696.1"/>
    </source>
</evidence>